<name>Q4PMP7_IXOSC</name>
<dbReference type="EMBL" id="DQ066077">
    <property type="protein sequence ID" value="AAY66714.1"/>
    <property type="molecule type" value="mRNA"/>
</dbReference>
<dbReference type="GO" id="GO:0004867">
    <property type="term" value="F:serine-type endopeptidase inhibitor activity"/>
    <property type="evidence" value="ECO:0007669"/>
    <property type="project" value="InterPro"/>
</dbReference>
<feature type="signal peptide" evidence="1">
    <location>
        <begin position="1"/>
        <end position="19"/>
    </location>
</feature>
<feature type="chain" id="PRO_5004241408" evidence="1">
    <location>
        <begin position="20"/>
        <end position="84"/>
    </location>
</feature>
<accession>Q4PMP7</accession>
<reference evidence="2" key="1">
    <citation type="submission" date="2005-05" db="EMBL/GenBank/DDBJ databases">
        <authorList>
            <person name="Tseng H.-P."/>
            <person name="Hseu T.-H."/>
            <person name="Buhler D.R."/>
            <person name="Wang W.-D."/>
            <person name="Tsai H.-L."/>
            <person name="Hu C.-H."/>
        </authorList>
    </citation>
    <scope>NUCLEOTIDE SEQUENCE</scope>
    <source>
        <strain evidence="2">ISN-L-53</strain>
        <tissue evidence="2">Salivary glands</tissue>
    </source>
</reference>
<keyword evidence="1" id="KW-0732">Signal</keyword>
<dbReference type="AlphaFoldDB" id="Q4PMP7"/>
<sequence length="84" mass="9309">MKALLQLTCILSAVVLISALEKEVCEAPYATAYCASDAELRDFFYFYNGTGKCEIELGCRGPMNYPTEEECIKACPYGIYASRS</sequence>
<reference evidence="2" key="2">
    <citation type="journal article" date="2006" name="Insect Biochem. Mol. Biol.">
        <title>An annotated catalog of salivary gland transcripts from Ixodes scapularis ticks.</title>
        <authorList>
            <person name="Ribeiro J.M."/>
            <person name="Alarcon-Chaidez F."/>
            <person name="Francischetti I.M."/>
            <person name="Mans B.J."/>
            <person name="Mather T.N."/>
            <person name="Valenzuela J.G."/>
            <person name="Wikel S.K."/>
        </authorList>
    </citation>
    <scope>NUCLEOTIDE SEQUENCE</scope>
    <source>
        <strain evidence="2">ISN-L-53</strain>
        <tissue evidence="2">Salivary glands</tissue>
    </source>
</reference>
<dbReference type="Gene3D" id="4.10.410.10">
    <property type="entry name" value="Pancreatic trypsin inhibitor Kunitz domain"/>
    <property type="match status" value="1"/>
</dbReference>
<protein>
    <submittedName>
        <fullName evidence="2">Putative secreted salivary protein</fullName>
    </submittedName>
</protein>
<dbReference type="VEuPathDB" id="VectorBase:ISCW024247"/>
<dbReference type="InterPro" id="IPR036880">
    <property type="entry name" value="Kunitz_BPTI_sf"/>
</dbReference>
<organism evidence="2">
    <name type="scientific">Ixodes scapularis</name>
    <name type="common">Black-legged tick</name>
    <name type="synonym">Deer tick</name>
    <dbReference type="NCBI Taxonomy" id="6945"/>
    <lineage>
        <taxon>Eukaryota</taxon>
        <taxon>Metazoa</taxon>
        <taxon>Ecdysozoa</taxon>
        <taxon>Arthropoda</taxon>
        <taxon>Chelicerata</taxon>
        <taxon>Arachnida</taxon>
        <taxon>Acari</taxon>
        <taxon>Parasitiformes</taxon>
        <taxon>Ixodida</taxon>
        <taxon>Ixodoidea</taxon>
        <taxon>Ixodidae</taxon>
        <taxon>Ixodinae</taxon>
        <taxon>Ixodes</taxon>
    </lineage>
</organism>
<evidence type="ECO:0000256" key="1">
    <source>
        <dbReference type="SAM" id="SignalP"/>
    </source>
</evidence>
<dbReference type="SUPFAM" id="SSF57362">
    <property type="entry name" value="BPTI-like"/>
    <property type="match status" value="1"/>
</dbReference>
<proteinExistence type="evidence at transcript level"/>
<evidence type="ECO:0000313" key="2">
    <source>
        <dbReference type="EMBL" id="AAY66714.1"/>
    </source>
</evidence>